<proteinExistence type="predicted"/>
<name>A0AAD9G583_9STRA</name>
<accession>A0AAD9G583</accession>
<keyword evidence="2" id="KW-1185">Reference proteome</keyword>
<dbReference type="EMBL" id="JASMQC010000031">
    <property type="protein sequence ID" value="KAK1932020.1"/>
    <property type="molecule type" value="Genomic_DNA"/>
</dbReference>
<comment type="caution">
    <text evidence="1">The sequence shown here is derived from an EMBL/GenBank/DDBJ whole genome shotgun (WGS) entry which is preliminary data.</text>
</comment>
<organism evidence="1 2">
    <name type="scientific">Phytophthora citrophthora</name>
    <dbReference type="NCBI Taxonomy" id="4793"/>
    <lineage>
        <taxon>Eukaryota</taxon>
        <taxon>Sar</taxon>
        <taxon>Stramenopiles</taxon>
        <taxon>Oomycota</taxon>
        <taxon>Peronosporomycetes</taxon>
        <taxon>Peronosporales</taxon>
        <taxon>Peronosporaceae</taxon>
        <taxon>Phytophthora</taxon>
    </lineage>
</organism>
<reference evidence="1" key="1">
    <citation type="submission" date="2023-08" db="EMBL/GenBank/DDBJ databases">
        <title>Reference Genome Resource for the Citrus Pathogen Phytophthora citrophthora.</title>
        <authorList>
            <person name="Moller H."/>
            <person name="Coetzee B."/>
            <person name="Rose L.J."/>
            <person name="Van Niekerk J.M."/>
        </authorList>
    </citation>
    <scope>NUCLEOTIDE SEQUENCE</scope>
    <source>
        <strain evidence="1">STE-U-9442</strain>
    </source>
</reference>
<protein>
    <submittedName>
        <fullName evidence="1">Uncharacterized protein</fullName>
    </submittedName>
</protein>
<dbReference type="AlphaFoldDB" id="A0AAD9G583"/>
<evidence type="ECO:0000313" key="1">
    <source>
        <dbReference type="EMBL" id="KAK1932020.1"/>
    </source>
</evidence>
<evidence type="ECO:0000313" key="2">
    <source>
        <dbReference type="Proteomes" id="UP001259832"/>
    </source>
</evidence>
<dbReference type="Proteomes" id="UP001259832">
    <property type="component" value="Unassembled WGS sequence"/>
</dbReference>
<sequence>MDKQDAIEREDLRGPIVLIRPNTRLTAKHPDLRRRCLLYLLRLAPLTRRNGYNVVERTTTGACFGVPRENFDAFENKFAAKFGFTQETAQTALDEVVAHCQNTGFPDKEELDPVFALAIYGLPCDPYLLQQLENGLREYLGREAVRLGFSGNTKNFEFVCTDAQGDRLFTLYQNFLKRLEVGRKEAQATVARQDIRRRQQIDARRDVLRMEQRKEYARYRQQCRHAEELEKTRLQRAGIEDPKRLAYLHDQHDRLQQCMRSQQRAALKRIETETPRVDVGQILTDALITAALRK</sequence>
<gene>
    <name evidence="1" type="ORF">P3T76_012520</name>
</gene>